<dbReference type="GO" id="GO:0061024">
    <property type="term" value="P:membrane organization"/>
    <property type="evidence" value="ECO:0007669"/>
    <property type="project" value="TreeGrafter"/>
</dbReference>
<dbReference type="GO" id="GO:0071786">
    <property type="term" value="P:endoplasmic reticulum tubular network organization"/>
    <property type="evidence" value="ECO:0007669"/>
    <property type="project" value="TreeGrafter"/>
</dbReference>
<organism evidence="8">
    <name type="scientific">Prunus dulcis</name>
    <name type="common">Almond</name>
    <name type="synonym">Amygdalus dulcis</name>
    <dbReference type="NCBI Taxonomy" id="3755"/>
    <lineage>
        <taxon>Eukaryota</taxon>
        <taxon>Viridiplantae</taxon>
        <taxon>Streptophyta</taxon>
        <taxon>Embryophyta</taxon>
        <taxon>Tracheophyta</taxon>
        <taxon>Spermatophyta</taxon>
        <taxon>Magnoliopsida</taxon>
        <taxon>eudicotyledons</taxon>
        <taxon>Gunneridae</taxon>
        <taxon>Pentapetalae</taxon>
        <taxon>rosids</taxon>
        <taxon>fabids</taxon>
        <taxon>Rosales</taxon>
        <taxon>Rosaceae</taxon>
        <taxon>Amygdaloideae</taxon>
        <taxon>Amygdaleae</taxon>
        <taxon>Prunus</taxon>
    </lineage>
</organism>
<reference evidence="8" key="1">
    <citation type="journal article" date="2019" name="Science">
        <title>Mutation of a bHLH transcription factor allowed almond domestication.</title>
        <authorList>
            <person name="Sanchez-Perez R."/>
            <person name="Pavan S."/>
            <person name="Mazzeo R."/>
            <person name="Moldovan C."/>
            <person name="Aiese Cigliano R."/>
            <person name="Del Cueto J."/>
            <person name="Ricciardi F."/>
            <person name="Lotti C."/>
            <person name="Ricciardi L."/>
            <person name="Dicenta F."/>
            <person name="Lopez-Marques R.L."/>
            <person name="Lindberg Moller B."/>
        </authorList>
    </citation>
    <scope>NUCLEOTIDE SEQUENCE</scope>
</reference>
<sequence>MAQLIEQLSSHDPDLMVDSMSTSSSSQPKRPSASSRPTNDQPQSRSAGSTARTSGTSATSPPTSLLWDRQTIQFSVNAWGISAFLYGHGMFLSVFLVLATWVALIPILCRALEHVAKFLRRNFSQSSLYRKYLEELCVWVESNTTTLNILSSHAEIGLGFLLIISLFSWQRNIIQAFMYWQVERRLREEEDDDI</sequence>
<dbReference type="Pfam" id="PF03661">
    <property type="entry name" value="TMEM33_Pom33"/>
    <property type="match status" value="1"/>
</dbReference>
<evidence type="ECO:0000256" key="3">
    <source>
        <dbReference type="ARBA" id="ARBA00022692"/>
    </source>
</evidence>
<dbReference type="PANTHER" id="PTHR12703:SF4">
    <property type="entry name" value="TRANSMEMBRANE PROTEIN 33"/>
    <property type="match status" value="1"/>
</dbReference>
<dbReference type="AlphaFoldDB" id="A0A4Y1R7E7"/>
<evidence type="ECO:0000256" key="1">
    <source>
        <dbReference type="ARBA" id="ARBA00004141"/>
    </source>
</evidence>
<evidence type="ECO:0000256" key="5">
    <source>
        <dbReference type="ARBA" id="ARBA00023136"/>
    </source>
</evidence>
<evidence type="ECO:0000256" key="2">
    <source>
        <dbReference type="ARBA" id="ARBA00007322"/>
    </source>
</evidence>
<keyword evidence="4 7" id="KW-1133">Transmembrane helix</keyword>
<dbReference type="EMBL" id="AP019299">
    <property type="protein sequence ID" value="BBH00131.1"/>
    <property type="molecule type" value="Genomic_DNA"/>
</dbReference>
<comment type="subcellular location">
    <subcellularLocation>
        <location evidence="1">Membrane</location>
        <topology evidence="1">Multi-pass membrane protein</topology>
    </subcellularLocation>
</comment>
<feature type="transmembrane region" description="Helical" evidence="7">
    <location>
        <begin position="90"/>
        <end position="112"/>
    </location>
</feature>
<feature type="compositionally biased region" description="Low complexity" evidence="6">
    <location>
        <begin position="19"/>
        <end position="37"/>
    </location>
</feature>
<evidence type="ECO:0000313" key="8">
    <source>
        <dbReference type="EMBL" id="BBH00131.1"/>
    </source>
</evidence>
<evidence type="ECO:0000256" key="6">
    <source>
        <dbReference type="SAM" id="MobiDB-lite"/>
    </source>
</evidence>
<keyword evidence="3 7" id="KW-0812">Transmembrane</keyword>
<feature type="region of interest" description="Disordered" evidence="6">
    <location>
        <begin position="1"/>
        <end position="62"/>
    </location>
</feature>
<accession>A0A4Y1R7E7</accession>
<gene>
    <name evidence="8" type="ORF">Prudu_010049</name>
</gene>
<evidence type="ECO:0000256" key="4">
    <source>
        <dbReference type="ARBA" id="ARBA00022989"/>
    </source>
</evidence>
<protein>
    <recommendedName>
        <fullName evidence="9">Transmembrane protein</fullName>
    </recommendedName>
</protein>
<comment type="similarity">
    <text evidence="2">Belongs to the PER33/POM33 family.</text>
</comment>
<evidence type="ECO:0008006" key="9">
    <source>
        <dbReference type="Google" id="ProtNLM"/>
    </source>
</evidence>
<dbReference type="GO" id="GO:0016020">
    <property type="term" value="C:membrane"/>
    <property type="evidence" value="ECO:0007669"/>
    <property type="project" value="UniProtKB-SubCell"/>
</dbReference>
<proteinExistence type="inferred from homology"/>
<dbReference type="GO" id="GO:0005783">
    <property type="term" value="C:endoplasmic reticulum"/>
    <property type="evidence" value="ECO:0007669"/>
    <property type="project" value="TreeGrafter"/>
</dbReference>
<dbReference type="InterPro" id="IPR005344">
    <property type="entry name" value="TMEM33/Pom33"/>
</dbReference>
<keyword evidence="5 7" id="KW-0472">Membrane</keyword>
<evidence type="ECO:0000256" key="7">
    <source>
        <dbReference type="SAM" id="Phobius"/>
    </source>
</evidence>
<feature type="compositionally biased region" description="Low complexity" evidence="6">
    <location>
        <begin position="44"/>
        <end position="62"/>
    </location>
</feature>
<dbReference type="InterPro" id="IPR051645">
    <property type="entry name" value="PER33/POM33_regulator"/>
</dbReference>
<dbReference type="PANTHER" id="PTHR12703">
    <property type="entry name" value="TRANSMEMBRANE PROTEIN 33"/>
    <property type="match status" value="1"/>
</dbReference>
<name>A0A4Y1R7E7_PRUDU</name>